<dbReference type="PANTHER" id="PTHR23155">
    <property type="entry name" value="DISEASE RESISTANCE PROTEIN RP"/>
    <property type="match status" value="1"/>
</dbReference>
<protein>
    <submittedName>
        <fullName evidence="5">Uncharacterized protein</fullName>
    </submittedName>
</protein>
<dbReference type="GO" id="GO:0006952">
    <property type="term" value="P:defense response"/>
    <property type="evidence" value="ECO:0007669"/>
    <property type="project" value="UniProtKB-KW"/>
</dbReference>
<feature type="transmembrane region" description="Helical" evidence="2">
    <location>
        <begin position="711"/>
        <end position="734"/>
    </location>
</feature>
<evidence type="ECO:0000256" key="1">
    <source>
        <dbReference type="ARBA" id="ARBA00022737"/>
    </source>
</evidence>
<dbReference type="InterPro" id="IPR002182">
    <property type="entry name" value="NB-ARC"/>
</dbReference>
<dbReference type="InterPro" id="IPR027417">
    <property type="entry name" value="P-loop_NTPase"/>
</dbReference>
<evidence type="ECO:0000259" key="4">
    <source>
        <dbReference type="Pfam" id="PF23598"/>
    </source>
</evidence>
<keyword evidence="2" id="KW-0812">Transmembrane</keyword>
<dbReference type="Gene3D" id="3.40.50.300">
    <property type="entry name" value="P-loop containing nucleotide triphosphate hydrolases"/>
    <property type="match status" value="1"/>
</dbReference>
<dbReference type="Pfam" id="PF00931">
    <property type="entry name" value="NB-ARC"/>
    <property type="match status" value="1"/>
</dbReference>
<dbReference type="Proteomes" id="UP001634007">
    <property type="component" value="Unassembled WGS sequence"/>
</dbReference>
<dbReference type="InterPro" id="IPR032675">
    <property type="entry name" value="LRR_dom_sf"/>
</dbReference>
<sequence length="736" mass="84212">MQDPPPSDLLNLDENASSRNAHLGNVRWIRKVESDIVGYEDGECELLARLTLQDDDQNALTLRFISVVGGEAIGKRLLVFNRLDIDHSFQCRAKVHVPEEFTLKDLLVRIVKQTPQQELKDLEHIKEENLKKILRKSLMELRYLIVFDNLYPRTSPLKLNKFDANQSKRLLRQCGPIAKDPGLTARILSKCSGSPPRILLLGGLAVESSDASLVMEDQHAHNHTLHDIVVGSFYHKLPSLVKPCLLSLCHFPKDMEIPTRRLFQLWLAKGLVEAVGFTAMESFEELYSGRPKLSRLPSFLHDFLCEMATQLRLLQIHSETQCTNHSEESKVVNGCLSWIVKYQDDYYHRGFQKSAETEDHQHSSVHLQHLRSYVSFKTQKHGTRLREVEELLRSLIAKGDCCLLRVLDLEEGLQAVAPGWTWQFGNMSRLETLDLKHTNVRNLFSSIWKVKSLQHLYMTEVCFDKSTNHRAPSAEYLNNLQTLWGLYVGAAKSPMLDVLSKLSRLEKLGLTCNSPAHMMLRSLKLRSRDLFSQPSDLNLSDMTGFESLSELYLLGGLPEASLGHLPRKLKILTLSMSGLDVDLMQVLGKFESLEILNLFMGFYKGRKLKYRASSFPRLRVLKLWKLEGAKEAYVDETALCCLEELEIKKCGRLTTIHSLDHIEALKHIRLIKVKEELAKNIKDGLPRRVFIKEEQLVTSSLAAQVVVFHRFYTLFFTCISSFIYSIFGTLIKFINR</sequence>
<dbReference type="AlphaFoldDB" id="A0ABD3JHQ1"/>
<dbReference type="SUPFAM" id="SSF52058">
    <property type="entry name" value="L domain-like"/>
    <property type="match status" value="1"/>
</dbReference>
<proteinExistence type="predicted"/>
<dbReference type="Pfam" id="PF23598">
    <property type="entry name" value="LRR_14"/>
    <property type="match status" value="1"/>
</dbReference>
<dbReference type="InterPro" id="IPR055414">
    <property type="entry name" value="LRR_R13L4/SHOC2-like"/>
</dbReference>
<evidence type="ECO:0000313" key="6">
    <source>
        <dbReference type="Proteomes" id="UP001634007"/>
    </source>
</evidence>
<evidence type="ECO:0000313" key="5">
    <source>
        <dbReference type="EMBL" id="KAL3726192.1"/>
    </source>
</evidence>
<keyword evidence="2" id="KW-1133">Transmembrane helix</keyword>
<feature type="domain" description="NB-ARC" evidence="3">
    <location>
        <begin position="61"/>
        <end position="151"/>
    </location>
</feature>
<reference evidence="5 6" key="1">
    <citation type="submission" date="2024-11" db="EMBL/GenBank/DDBJ databases">
        <title>Chromosome-level genome assembly of Eucalyptus globulus Labill. provides insights into its genome evolution.</title>
        <authorList>
            <person name="Li X."/>
        </authorList>
    </citation>
    <scope>NUCLEOTIDE SEQUENCE [LARGE SCALE GENOMIC DNA]</scope>
    <source>
        <strain evidence="5">CL2024</strain>
        <tissue evidence="5">Fresh tender leaves</tissue>
    </source>
</reference>
<dbReference type="GO" id="GO:0051707">
    <property type="term" value="P:response to other organism"/>
    <property type="evidence" value="ECO:0007669"/>
    <property type="project" value="UniProtKB-ARBA"/>
</dbReference>
<comment type="caution">
    <text evidence="5">The sequence shown here is derived from an EMBL/GenBank/DDBJ whole genome shotgun (WGS) entry which is preliminary data.</text>
</comment>
<evidence type="ECO:0000259" key="3">
    <source>
        <dbReference type="Pfam" id="PF00931"/>
    </source>
</evidence>
<dbReference type="Gene3D" id="3.80.10.10">
    <property type="entry name" value="Ribonuclease Inhibitor"/>
    <property type="match status" value="1"/>
</dbReference>
<keyword evidence="6" id="KW-1185">Reference proteome</keyword>
<keyword evidence="2" id="KW-0472">Membrane</keyword>
<name>A0ABD3JHQ1_EUCGL</name>
<feature type="domain" description="Disease resistance R13L4/SHOC-2-like LRR" evidence="4">
    <location>
        <begin position="423"/>
        <end position="670"/>
    </location>
</feature>
<dbReference type="EMBL" id="JBJKBG010000008">
    <property type="protein sequence ID" value="KAL3726192.1"/>
    <property type="molecule type" value="Genomic_DNA"/>
</dbReference>
<dbReference type="InterPro" id="IPR044974">
    <property type="entry name" value="Disease_R_plants"/>
</dbReference>
<accession>A0ABD3JHQ1</accession>
<gene>
    <name evidence="5" type="ORF">ACJRO7_031135</name>
</gene>
<organism evidence="5 6">
    <name type="scientific">Eucalyptus globulus</name>
    <name type="common">Tasmanian blue gum</name>
    <dbReference type="NCBI Taxonomy" id="34317"/>
    <lineage>
        <taxon>Eukaryota</taxon>
        <taxon>Viridiplantae</taxon>
        <taxon>Streptophyta</taxon>
        <taxon>Embryophyta</taxon>
        <taxon>Tracheophyta</taxon>
        <taxon>Spermatophyta</taxon>
        <taxon>Magnoliopsida</taxon>
        <taxon>eudicotyledons</taxon>
        <taxon>Gunneridae</taxon>
        <taxon>Pentapetalae</taxon>
        <taxon>rosids</taxon>
        <taxon>malvids</taxon>
        <taxon>Myrtales</taxon>
        <taxon>Myrtaceae</taxon>
        <taxon>Myrtoideae</taxon>
        <taxon>Eucalypteae</taxon>
        <taxon>Eucalyptus</taxon>
    </lineage>
</organism>
<dbReference type="SUPFAM" id="SSF52540">
    <property type="entry name" value="P-loop containing nucleoside triphosphate hydrolases"/>
    <property type="match status" value="1"/>
</dbReference>
<evidence type="ECO:0000256" key="2">
    <source>
        <dbReference type="SAM" id="Phobius"/>
    </source>
</evidence>
<keyword evidence="1" id="KW-0677">Repeat</keyword>
<dbReference type="PANTHER" id="PTHR23155:SF955">
    <property type="entry name" value="AAA+ ATPASE DOMAIN-CONTAINING PROTEIN"/>
    <property type="match status" value="1"/>
</dbReference>